<sequence length="255" mass="29525">LTIQGWKALVIDFDPNQRDLTELVGISAVADEVYKVLRDRNRSLTEIIQPFFYPPETKRQRFDVIPADPAMRVEDEVKLRQSIRFDDLRNKLLAVKPSYDYILIDTPPNWRFFNKASLYAADVVLIPAQHNNIRSLQNAATVITDFIPEIQKDRKDGGPIALPIFLNRGKFTEAQRRDTENAVREIIAEFQEKRQIDLSPYFLRKQASGNSSFHPLEIPEYAGIFKASFLQAPAVYKDKKAQDYFENLVKEYFVP</sequence>
<dbReference type="RefSeq" id="WP_244353426.1">
    <property type="nucleotide sequence ID" value="NZ_JAFIRA010000092.1"/>
</dbReference>
<dbReference type="PANTHER" id="PTHR13696:SF99">
    <property type="entry name" value="COBYRINIC ACID AC-DIAMIDE SYNTHASE"/>
    <property type="match status" value="1"/>
</dbReference>
<dbReference type="PANTHER" id="PTHR13696">
    <property type="entry name" value="P-LOOP CONTAINING NUCLEOSIDE TRIPHOSPHATE HYDROLASE"/>
    <property type="match status" value="1"/>
</dbReference>
<dbReference type="InterPro" id="IPR025669">
    <property type="entry name" value="AAA_dom"/>
</dbReference>
<dbReference type="Gene3D" id="3.40.50.300">
    <property type="entry name" value="P-loop containing nucleotide triphosphate hydrolases"/>
    <property type="match status" value="1"/>
</dbReference>
<reference evidence="2" key="1">
    <citation type="submission" date="2021-02" db="EMBL/GenBank/DDBJ databases">
        <title>The CRISPR/cas machinery reduction and long-range gene transfer in the hot spring cyanobacterium Synechococcus.</title>
        <authorList>
            <person name="Dvorak P."/>
            <person name="Jahodarova E."/>
            <person name="Hasler P."/>
            <person name="Poulickova A."/>
        </authorList>
    </citation>
    <scope>NUCLEOTIDE SEQUENCE</scope>
    <source>
        <strain evidence="2">Rupite</strain>
    </source>
</reference>
<name>A0ABT0CFW8_THEVL</name>
<organism evidence="2 3">
    <name type="scientific">Thermostichus vulcanus str. 'Rupite'</name>
    <dbReference type="NCBI Taxonomy" id="2813851"/>
    <lineage>
        <taxon>Bacteria</taxon>
        <taxon>Bacillati</taxon>
        <taxon>Cyanobacteriota</taxon>
        <taxon>Cyanophyceae</taxon>
        <taxon>Thermostichales</taxon>
        <taxon>Thermostichaceae</taxon>
        <taxon>Thermostichus</taxon>
    </lineage>
</organism>
<dbReference type="SUPFAM" id="SSF52540">
    <property type="entry name" value="P-loop containing nucleoside triphosphate hydrolases"/>
    <property type="match status" value="1"/>
</dbReference>
<dbReference type="Pfam" id="PF13614">
    <property type="entry name" value="AAA_31"/>
    <property type="match status" value="1"/>
</dbReference>
<dbReference type="InterPro" id="IPR050678">
    <property type="entry name" value="DNA_Partitioning_ATPase"/>
</dbReference>
<accession>A0ABT0CFW8</accession>
<dbReference type="EMBL" id="JAFIRA010000092">
    <property type="protein sequence ID" value="MCJ2544619.1"/>
    <property type="molecule type" value="Genomic_DNA"/>
</dbReference>
<gene>
    <name evidence="2" type="ORF">JX360_17215</name>
</gene>
<evidence type="ECO:0000313" key="3">
    <source>
        <dbReference type="Proteomes" id="UP000830835"/>
    </source>
</evidence>
<keyword evidence="3" id="KW-1185">Reference proteome</keyword>
<evidence type="ECO:0000259" key="1">
    <source>
        <dbReference type="Pfam" id="PF13614"/>
    </source>
</evidence>
<dbReference type="CDD" id="cd02042">
    <property type="entry name" value="ParAB_family"/>
    <property type="match status" value="1"/>
</dbReference>
<feature type="non-terminal residue" evidence="2">
    <location>
        <position position="1"/>
    </location>
</feature>
<feature type="domain" description="AAA" evidence="1">
    <location>
        <begin position="3"/>
        <end position="153"/>
    </location>
</feature>
<protein>
    <submittedName>
        <fullName evidence="2">ParA family protein</fullName>
    </submittedName>
</protein>
<comment type="caution">
    <text evidence="2">The sequence shown here is derived from an EMBL/GenBank/DDBJ whole genome shotgun (WGS) entry which is preliminary data.</text>
</comment>
<proteinExistence type="predicted"/>
<dbReference type="Proteomes" id="UP000830835">
    <property type="component" value="Unassembled WGS sequence"/>
</dbReference>
<dbReference type="InterPro" id="IPR027417">
    <property type="entry name" value="P-loop_NTPase"/>
</dbReference>
<evidence type="ECO:0000313" key="2">
    <source>
        <dbReference type="EMBL" id="MCJ2544619.1"/>
    </source>
</evidence>